<feature type="transmembrane region" description="Helical" evidence="9">
    <location>
        <begin position="103"/>
        <end position="124"/>
    </location>
</feature>
<dbReference type="SUPFAM" id="SSF81321">
    <property type="entry name" value="Family A G protein-coupled receptor-like"/>
    <property type="match status" value="1"/>
</dbReference>
<feature type="domain" description="G-protein coupled receptors family 1 profile" evidence="10">
    <location>
        <begin position="116"/>
        <end position="396"/>
    </location>
</feature>
<evidence type="ECO:0000256" key="2">
    <source>
        <dbReference type="ARBA" id="ARBA00022692"/>
    </source>
</evidence>
<name>A0A1S3JEI1_LINAN</name>
<feature type="transmembrane region" description="Helical" evidence="9">
    <location>
        <begin position="335"/>
        <end position="359"/>
    </location>
</feature>
<comment type="subcellular location">
    <subcellularLocation>
        <location evidence="1">Membrane</location>
        <topology evidence="1">Multi-pass membrane protein</topology>
    </subcellularLocation>
</comment>
<evidence type="ECO:0000259" key="10">
    <source>
        <dbReference type="PROSITE" id="PS50262"/>
    </source>
</evidence>
<evidence type="ECO:0000256" key="6">
    <source>
        <dbReference type="ARBA" id="ARBA00023170"/>
    </source>
</evidence>
<dbReference type="OrthoDB" id="9990906at2759"/>
<evidence type="ECO:0000313" key="11">
    <source>
        <dbReference type="Proteomes" id="UP000085678"/>
    </source>
</evidence>
<keyword evidence="3 9" id="KW-1133">Transmembrane helix</keyword>
<keyword evidence="4 8" id="KW-0297">G-protein coupled receptor</keyword>
<gene>
    <name evidence="12 13 14" type="primary">LOC106172583</name>
</gene>
<comment type="similarity">
    <text evidence="8">Belongs to the G-protein coupled receptor 1 family.</text>
</comment>
<dbReference type="PANTHER" id="PTHR24243">
    <property type="entry name" value="G-PROTEIN COUPLED RECEPTOR"/>
    <property type="match status" value="1"/>
</dbReference>
<evidence type="ECO:0000313" key="13">
    <source>
        <dbReference type="RefSeq" id="XP_013408816.1"/>
    </source>
</evidence>
<evidence type="ECO:0000256" key="1">
    <source>
        <dbReference type="ARBA" id="ARBA00004141"/>
    </source>
</evidence>
<dbReference type="KEGG" id="lak:106172583"/>
<dbReference type="Gene3D" id="1.20.1070.10">
    <property type="entry name" value="Rhodopsin 7-helix transmembrane proteins"/>
    <property type="match status" value="1"/>
</dbReference>
<dbReference type="CDD" id="cd14978">
    <property type="entry name" value="7tmA_FMRFamide_R-like"/>
    <property type="match status" value="1"/>
</dbReference>
<keyword evidence="6 8" id="KW-0675">Receptor</keyword>
<keyword evidence="5 9" id="KW-0472">Membrane</keyword>
<dbReference type="OMA" id="FFILVND"/>
<dbReference type="InterPro" id="IPR000276">
    <property type="entry name" value="GPCR_Rhodpsn"/>
</dbReference>
<evidence type="ECO:0000313" key="14">
    <source>
        <dbReference type="RefSeq" id="XP_013408817.1"/>
    </source>
</evidence>
<dbReference type="Pfam" id="PF00001">
    <property type="entry name" value="7tm_1"/>
    <property type="match status" value="1"/>
</dbReference>
<dbReference type="RefSeq" id="XP_013408817.1">
    <property type="nucleotide sequence ID" value="XM_013553363.1"/>
</dbReference>
<dbReference type="GO" id="GO:0004930">
    <property type="term" value="F:G protein-coupled receptor activity"/>
    <property type="evidence" value="ECO:0007669"/>
    <property type="project" value="UniProtKB-KW"/>
</dbReference>
<dbReference type="PROSITE" id="PS00237">
    <property type="entry name" value="G_PROTEIN_RECEP_F1_1"/>
    <property type="match status" value="1"/>
</dbReference>
<feature type="transmembrane region" description="Helical" evidence="9">
    <location>
        <begin position="379"/>
        <end position="399"/>
    </location>
</feature>
<dbReference type="GO" id="GO:0005886">
    <property type="term" value="C:plasma membrane"/>
    <property type="evidence" value="ECO:0007669"/>
    <property type="project" value="TreeGrafter"/>
</dbReference>
<feature type="transmembrane region" description="Helical" evidence="9">
    <location>
        <begin position="216"/>
        <end position="237"/>
    </location>
</feature>
<proteinExistence type="inferred from homology"/>
<evidence type="ECO:0000256" key="9">
    <source>
        <dbReference type="SAM" id="Phobius"/>
    </source>
</evidence>
<feature type="transmembrane region" description="Helical" evidence="9">
    <location>
        <begin position="174"/>
        <end position="195"/>
    </location>
</feature>
<protein>
    <submittedName>
        <fullName evidence="12 13">Thyrotropin-releasing hormone receptor</fullName>
    </submittedName>
</protein>
<evidence type="ECO:0000256" key="7">
    <source>
        <dbReference type="ARBA" id="ARBA00023224"/>
    </source>
</evidence>
<dbReference type="InterPro" id="IPR017452">
    <property type="entry name" value="GPCR_Rhodpsn_7TM"/>
</dbReference>
<dbReference type="AlphaFoldDB" id="A0A1S3JEI1"/>
<feature type="transmembrane region" description="Helical" evidence="9">
    <location>
        <begin position="136"/>
        <end position="154"/>
    </location>
</feature>
<accession>A0A1S3JEI1</accession>
<dbReference type="RefSeq" id="XP_013408816.1">
    <property type="nucleotide sequence ID" value="XM_013553362.1"/>
</dbReference>
<evidence type="ECO:0000313" key="12">
    <source>
        <dbReference type="RefSeq" id="XP_013408815.1"/>
    </source>
</evidence>
<dbReference type="PROSITE" id="PS50262">
    <property type="entry name" value="G_PROTEIN_RECEP_F1_2"/>
    <property type="match status" value="1"/>
</dbReference>
<feature type="transmembrane region" description="Helical" evidence="9">
    <location>
        <begin position="257"/>
        <end position="283"/>
    </location>
</feature>
<evidence type="ECO:0000256" key="3">
    <source>
        <dbReference type="ARBA" id="ARBA00022989"/>
    </source>
</evidence>
<organism evidence="11 14">
    <name type="scientific">Lingula anatina</name>
    <name type="common">Brachiopod</name>
    <name type="synonym">Lingula unguis</name>
    <dbReference type="NCBI Taxonomy" id="7574"/>
    <lineage>
        <taxon>Eukaryota</taxon>
        <taxon>Metazoa</taxon>
        <taxon>Spiralia</taxon>
        <taxon>Lophotrochozoa</taxon>
        <taxon>Brachiopoda</taxon>
        <taxon>Linguliformea</taxon>
        <taxon>Lingulata</taxon>
        <taxon>Lingulida</taxon>
        <taxon>Linguloidea</taxon>
        <taxon>Lingulidae</taxon>
        <taxon>Lingula</taxon>
    </lineage>
</organism>
<dbReference type="PRINTS" id="PR00237">
    <property type="entry name" value="GPCRRHODOPSN"/>
</dbReference>
<keyword evidence="11" id="KW-1185">Reference proteome</keyword>
<reference evidence="12 13" key="1">
    <citation type="submission" date="2025-04" db="UniProtKB">
        <authorList>
            <consortium name="RefSeq"/>
        </authorList>
    </citation>
    <scope>IDENTIFICATION</scope>
    <source>
        <tissue evidence="12 13">Gonads</tissue>
    </source>
</reference>
<dbReference type="PANTHER" id="PTHR24243:SF230">
    <property type="entry name" value="G-PROTEIN COUPLED RECEPTORS FAMILY 1 PROFILE DOMAIN-CONTAINING PROTEIN"/>
    <property type="match status" value="1"/>
</dbReference>
<sequence>MAVPDAVSDHIKKVAVDGIYTTEVMHLLNRTVIELTTHMVNTAPNCGSTRGYHAMVSTAQEGPWMTETTHDYDGNCSVGGSMEEMAYNTARYPFLHFLHNFRLYFTPTVVILGFIGNLMSFLVFTCTHLQRLSSSVYLAALAISDEAFLILLLMTQWLLDLKINLFYSQGWCQASIYLTYIFSFLSVWYVVAFTTERYIAVRFPLKRPEMCTVARAKIVVLSLAGFAAVFYLLTLWTNGVEDGVCKPLDGYSELNKGFIYTDTVLTFVIPSVVLIYMNIRIAIKVAYFYSKRKESDARIIVEQFTFNNRYVKHPHPVIGSPTRRSQESQMKITKMLLVVSTVFLFLNLPSHGIRIYVLIMLYANGGQHSGTQMEYVLQYVFQFLYYINFAVNFFLYCITGRNFRRAFGRLAGKFRYKTVRFFSHVSTSLRRRSTRTRSTPLPDPGDLHV</sequence>
<evidence type="ECO:0000256" key="5">
    <source>
        <dbReference type="ARBA" id="ARBA00023136"/>
    </source>
</evidence>
<keyword evidence="7 8" id="KW-0807">Transducer</keyword>
<evidence type="ECO:0000256" key="4">
    <source>
        <dbReference type="ARBA" id="ARBA00023040"/>
    </source>
</evidence>
<dbReference type="RefSeq" id="XP_013408815.1">
    <property type="nucleotide sequence ID" value="XM_013553361.1"/>
</dbReference>
<dbReference type="Proteomes" id="UP000085678">
    <property type="component" value="Unplaced"/>
</dbReference>
<evidence type="ECO:0000256" key="8">
    <source>
        <dbReference type="RuleBase" id="RU000688"/>
    </source>
</evidence>
<dbReference type="GeneID" id="106172583"/>
<keyword evidence="2 8" id="KW-0812">Transmembrane</keyword>